<reference evidence="2 3" key="1">
    <citation type="submission" date="2016-07" db="EMBL/GenBank/DDBJ databases">
        <title>Genomic analysis of zinc-resistant bacterium Mucilaginibacter pedocola TBZ30.</title>
        <authorList>
            <person name="Huang J."/>
            <person name="Tang J."/>
        </authorList>
    </citation>
    <scope>NUCLEOTIDE SEQUENCE [LARGE SCALE GENOMIC DNA]</scope>
    <source>
        <strain evidence="2 3">TBZ30</strain>
    </source>
</reference>
<dbReference type="InterPro" id="IPR011990">
    <property type="entry name" value="TPR-like_helical_dom_sf"/>
</dbReference>
<evidence type="ECO:0000313" key="3">
    <source>
        <dbReference type="Proteomes" id="UP000189739"/>
    </source>
</evidence>
<gene>
    <name evidence="2" type="ORF">BC343_06710</name>
</gene>
<dbReference type="OrthoDB" id="1408321at2"/>
<dbReference type="Proteomes" id="UP000189739">
    <property type="component" value="Unassembled WGS sequence"/>
</dbReference>
<name>A0A1S9PFU5_9SPHI</name>
<dbReference type="InterPro" id="IPR048987">
    <property type="entry name" value="PIN-TPR-GreABC"/>
</dbReference>
<keyword evidence="3" id="KW-1185">Reference proteome</keyword>
<proteinExistence type="predicted"/>
<protein>
    <recommendedName>
        <fullName evidence="1">PIN domain-containing protein</fullName>
    </recommendedName>
</protein>
<dbReference type="SUPFAM" id="SSF48452">
    <property type="entry name" value="TPR-like"/>
    <property type="match status" value="2"/>
</dbReference>
<accession>A0A1S9PFU5</accession>
<sequence>MSLLSVTTFASIADFIVKNTETYFFKKGLDATLAAMEKDYKNELRKAISHALTKYEAQYPQPGVGKKFPFYHSQRIINELISLGIMDQDYDIQELLDALDTEPNVITPTRKNIEDFLSIFKAEVEAITGLEKLAIKANYQEEIFLISRKLAAIESKLEHAFDEYSADLEMQWKNRLDTYVATLKAFKPETALKLLDALVESFKESTKQPQQKLLGAIWFQRGACLKILNRAEESHKAYVKAYGYDRDSPHTREQAAFAYYKLGEPAKAEALGKQLLDEDGYNPVGWVIKCLLATGQDLIRMVGEVPAIVRKDLSFRIPLQNVINMERDEERMAQLFVAGVNPGYKDYVAEEITINNIGRQGYWINIFFHDYFKNLFFDFNTAQNESKTALVVMLNDLLKRFLDVLARSEMKDEQSNLKFMLAFTNYLLEGRNEYALEMKTWHDQLKRRTGHFTLLCANVLQIAGFIEEAIALLEGIDPKGYECYQLLSFCYLKKGDPDGYAKTVKDICGNLAKVSPYLTPVFANHIVELKQFNQTAGFTVADFTEGKVFEQEADEHLVRNIAITILEGEQADSTAALLSLADAYTDDKLLALIAITLHFGGKDDEAVKVFRKYIDKIIDKEGRDLYHYIQALYNTKKDSQELLQVLENWRLNSSFDPGITRLELQAYSELTNWDKIMEIGEFYLEQNPDDELVTGRYLYALYELGTPEALQKISGLAGKLKETQFQSAEIAGNVAQILIKTKHFMEGFDILYRYASDPGEKNLRMMYFISFAEYRDEYEAIWPAKEYDTVEAGHFVKYSINRDIKYIELNEQNLKQAPFNEFPGCGKGGAFPVKRPLSGQEDMITIERIMNKYLYLHDLIVDEVSGNPYSGIPMESMEIEPGDITSIEKVLTRFMGERGSQEQEIKTRLIEQYENREISFSQVVVAALQGKYLPGYFEMARRLRGINIVPLIAFRPVPASRYLLDLSSLPLLYQMVNQHKVEFGVPFVLAKHHADHIKHLLAEAKADDREQLSLMVTREGVTPNFVPEEARKSNITYLEGLSAWVNDHCEIRLSARVLDFIRQAKATGARRDLVDYLVNTTVIMEDDQELMLISDDAIFYTLGLPQHRITSTEYFAKRILPAGSPALDEFITNQYRGYTPSLSQVNEQYTQKLAGKPHRYELCLENLSLNLNPYNVTTGVLHARWLVLSNLLNEAELKMAVTAVFTGMLKAVSLPGIKDFVRLIVREQFKLLGARREFVLGCLNDAISETGI</sequence>
<evidence type="ECO:0000313" key="2">
    <source>
        <dbReference type="EMBL" id="OOQ59831.1"/>
    </source>
</evidence>
<dbReference type="RefSeq" id="WP_078348586.1">
    <property type="nucleotide sequence ID" value="NZ_MBTF01000012.1"/>
</dbReference>
<dbReference type="Pfam" id="PF20698">
    <property type="entry name" value="PIN-TPR-GreABC"/>
    <property type="match status" value="1"/>
</dbReference>
<evidence type="ECO:0000259" key="1">
    <source>
        <dbReference type="Pfam" id="PF20698"/>
    </source>
</evidence>
<dbReference type="AlphaFoldDB" id="A0A1S9PFU5"/>
<comment type="caution">
    <text evidence="2">The sequence shown here is derived from an EMBL/GenBank/DDBJ whole genome shotgun (WGS) entry which is preliminary data.</text>
</comment>
<dbReference type="STRING" id="1792845.BC343_06710"/>
<feature type="domain" description="PIN" evidence="1">
    <location>
        <begin position="963"/>
        <end position="1102"/>
    </location>
</feature>
<dbReference type="EMBL" id="MBTF01000012">
    <property type="protein sequence ID" value="OOQ59831.1"/>
    <property type="molecule type" value="Genomic_DNA"/>
</dbReference>
<dbReference type="Gene3D" id="1.25.40.10">
    <property type="entry name" value="Tetratricopeptide repeat domain"/>
    <property type="match status" value="2"/>
</dbReference>
<organism evidence="2 3">
    <name type="scientific">Mucilaginibacter pedocola</name>
    <dbReference type="NCBI Taxonomy" id="1792845"/>
    <lineage>
        <taxon>Bacteria</taxon>
        <taxon>Pseudomonadati</taxon>
        <taxon>Bacteroidota</taxon>
        <taxon>Sphingobacteriia</taxon>
        <taxon>Sphingobacteriales</taxon>
        <taxon>Sphingobacteriaceae</taxon>
        <taxon>Mucilaginibacter</taxon>
    </lineage>
</organism>